<accession>A0A640UY81</accession>
<dbReference type="AlphaFoldDB" id="A0A640UY81"/>
<dbReference type="EMBL" id="BLIR01000001">
    <property type="protein sequence ID" value="GFE39495.1"/>
    <property type="molecule type" value="Genomic_DNA"/>
</dbReference>
<organism evidence="2 3">
    <name type="scientific">Streptomyces tubercidicus</name>
    <dbReference type="NCBI Taxonomy" id="47759"/>
    <lineage>
        <taxon>Bacteria</taxon>
        <taxon>Bacillati</taxon>
        <taxon>Actinomycetota</taxon>
        <taxon>Actinomycetes</taxon>
        <taxon>Kitasatosporales</taxon>
        <taxon>Streptomycetaceae</taxon>
        <taxon>Streptomyces</taxon>
    </lineage>
</organism>
<proteinExistence type="predicted"/>
<dbReference type="Proteomes" id="UP000431826">
    <property type="component" value="Unassembled WGS sequence"/>
</dbReference>
<name>A0A640UY81_9ACTN</name>
<sequence>MLRRIEIPAEAEKILTVADELVQFVATVRIYLPLLPVSTGFWGEEEISRSAGLDAHHAAVGRVASRSERSTSPVAPARTARPPRT</sequence>
<evidence type="ECO:0000256" key="1">
    <source>
        <dbReference type="SAM" id="MobiDB-lite"/>
    </source>
</evidence>
<gene>
    <name evidence="2" type="ORF">Stube_41680</name>
</gene>
<feature type="region of interest" description="Disordered" evidence="1">
    <location>
        <begin position="62"/>
        <end position="85"/>
    </location>
</feature>
<feature type="compositionally biased region" description="Low complexity" evidence="1">
    <location>
        <begin position="75"/>
        <end position="85"/>
    </location>
</feature>
<reference evidence="2 3" key="1">
    <citation type="submission" date="2019-12" db="EMBL/GenBank/DDBJ databases">
        <title>Whole genome shotgun sequence of Streptomyces tubercidicus NBRC 13090.</title>
        <authorList>
            <person name="Ichikawa N."/>
            <person name="Kimura A."/>
            <person name="Kitahashi Y."/>
            <person name="Komaki H."/>
            <person name="Tamura T."/>
        </authorList>
    </citation>
    <scope>NUCLEOTIDE SEQUENCE [LARGE SCALE GENOMIC DNA]</scope>
    <source>
        <strain evidence="2 3">NBRC 13090</strain>
    </source>
</reference>
<comment type="caution">
    <text evidence="2">The sequence shown here is derived from an EMBL/GenBank/DDBJ whole genome shotgun (WGS) entry which is preliminary data.</text>
</comment>
<protein>
    <submittedName>
        <fullName evidence="2">Uncharacterized protein</fullName>
    </submittedName>
</protein>
<evidence type="ECO:0000313" key="2">
    <source>
        <dbReference type="EMBL" id="GFE39495.1"/>
    </source>
</evidence>
<evidence type="ECO:0000313" key="3">
    <source>
        <dbReference type="Proteomes" id="UP000431826"/>
    </source>
</evidence>
<keyword evidence="3" id="KW-1185">Reference proteome</keyword>